<evidence type="ECO:0000313" key="4">
    <source>
        <dbReference type="EMBL" id="MFC0319732.1"/>
    </source>
</evidence>
<dbReference type="Gene3D" id="2.40.50.1020">
    <property type="entry name" value="LytTr DNA-binding domain"/>
    <property type="match status" value="1"/>
</dbReference>
<dbReference type="PANTHER" id="PTHR45526">
    <property type="entry name" value="TRANSCRIPTIONAL REGULATORY PROTEIN DPIA"/>
    <property type="match status" value="1"/>
</dbReference>
<dbReference type="SMART" id="SM00850">
    <property type="entry name" value="LytTR"/>
    <property type="match status" value="1"/>
</dbReference>
<protein>
    <submittedName>
        <fullName evidence="4">LytR/AlgR family response regulator transcription factor</fullName>
    </submittedName>
</protein>
<dbReference type="SMART" id="SM00448">
    <property type="entry name" value="REC"/>
    <property type="match status" value="1"/>
</dbReference>
<dbReference type="InterPro" id="IPR011006">
    <property type="entry name" value="CheY-like_superfamily"/>
</dbReference>
<proteinExistence type="predicted"/>
<feature type="domain" description="Response regulatory" evidence="2">
    <location>
        <begin position="8"/>
        <end position="119"/>
    </location>
</feature>
<name>A0ABV6HM71_9SPHI</name>
<dbReference type="Proteomes" id="UP001589774">
    <property type="component" value="Unassembled WGS sequence"/>
</dbReference>
<keyword evidence="5" id="KW-1185">Reference proteome</keyword>
<dbReference type="InterPro" id="IPR051271">
    <property type="entry name" value="2C-system_Tx_regulators"/>
</dbReference>
<reference evidence="4 5" key="1">
    <citation type="submission" date="2024-09" db="EMBL/GenBank/DDBJ databases">
        <authorList>
            <person name="Sun Q."/>
            <person name="Mori K."/>
        </authorList>
    </citation>
    <scope>NUCLEOTIDE SEQUENCE [LARGE SCALE GENOMIC DNA]</scope>
    <source>
        <strain evidence="4 5">CCM 7765</strain>
    </source>
</reference>
<dbReference type="SUPFAM" id="SSF52172">
    <property type="entry name" value="CheY-like"/>
    <property type="match status" value="1"/>
</dbReference>
<evidence type="ECO:0000256" key="1">
    <source>
        <dbReference type="PROSITE-ProRule" id="PRU00169"/>
    </source>
</evidence>
<feature type="modified residue" description="4-aspartylphosphate" evidence="1">
    <location>
        <position position="59"/>
    </location>
</feature>
<organism evidence="4 5">
    <name type="scientific">Olivibacter oleidegradans</name>
    <dbReference type="NCBI Taxonomy" id="760123"/>
    <lineage>
        <taxon>Bacteria</taxon>
        <taxon>Pseudomonadati</taxon>
        <taxon>Bacteroidota</taxon>
        <taxon>Sphingobacteriia</taxon>
        <taxon>Sphingobacteriales</taxon>
        <taxon>Sphingobacteriaceae</taxon>
        <taxon>Olivibacter</taxon>
    </lineage>
</organism>
<gene>
    <name evidence="4" type="ORF">ACFFI0_15525</name>
</gene>
<dbReference type="PROSITE" id="PS50110">
    <property type="entry name" value="RESPONSE_REGULATORY"/>
    <property type="match status" value="1"/>
</dbReference>
<dbReference type="PROSITE" id="PS50930">
    <property type="entry name" value="HTH_LYTTR"/>
    <property type="match status" value="1"/>
</dbReference>
<keyword evidence="1" id="KW-0597">Phosphoprotein</keyword>
<dbReference type="EMBL" id="JBHLWO010000002">
    <property type="protein sequence ID" value="MFC0319732.1"/>
    <property type="molecule type" value="Genomic_DNA"/>
</dbReference>
<accession>A0ABV6HM71</accession>
<dbReference type="RefSeq" id="WP_013667294.1">
    <property type="nucleotide sequence ID" value="NZ_JBHLWO010000002.1"/>
</dbReference>
<evidence type="ECO:0000259" key="2">
    <source>
        <dbReference type="PROSITE" id="PS50110"/>
    </source>
</evidence>
<dbReference type="InterPro" id="IPR007492">
    <property type="entry name" value="LytTR_DNA-bd_dom"/>
</dbReference>
<dbReference type="Gene3D" id="3.40.50.2300">
    <property type="match status" value="1"/>
</dbReference>
<evidence type="ECO:0000259" key="3">
    <source>
        <dbReference type="PROSITE" id="PS50930"/>
    </source>
</evidence>
<dbReference type="InterPro" id="IPR001789">
    <property type="entry name" value="Sig_transdc_resp-reg_receiver"/>
</dbReference>
<dbReference type="PANTHER" id="PTHR45526:SF1">
    <property type="entry name" value="TRANSCRIPTIONAL REGULATORY PROTEIN DCUR-RELATED"/>
    <property type="match status" value="1"/>
</dbReference>
<dbReference type="Pfam" id="PF00072">
    <property type="entry name" value="Response_reg"/>
    <property type="match status" value="1"/>
</dbReference>
<comment type="caution">
    <text evidence="4">The sequence shown here is derived from an EMBL/GenBank/DDBJ whole genome shotgun (WGS) entry which is preliminary data.</text>
</comment>
<feature type="domain" description="HTH LytTR-type" evidence="3">
    <location>
        <begin position="140"/>
        <end position="238"/>
    </location>
</feature>
<dbReference type="Pfam" id="PF04397">
    <property type="entry name" value="LytTR"/>
    <property type="match status" value="1"/>
</dbReference>
<evidence type="ECO:0000313" key="5">
    <source>
        <dbReference type="Proteomes" id="UP001589774"/>
    </source>
</evidence>
<sequence length="243" mass="28566">MESLHKIKCIAVDDEPPALQLLISYIEKIQSLELVFSSSDALEAFNFIQHHEVDILFIDIQMPGLNGLEFVRALFYRPAVIMTTAYREHAAEGFDLDVLDYLVKPFRFERFLRAVSKYSQTSGSSLEFVHKVQKQEDVYMYFNVNKELIKVFLKDILYIESVRDYIKIVMAAKTIITYQRISYMEEKLPEDNFIRMHKSFIVNLHQIKAYKCDRLRVGNEVLPVGRFYKKRLIERLNADQFGS</sequence>